<proteinExistence type="predicted"/>
<name>C7ZCA9_FUSV7</name>
<feature type="compositionally biased region" description="Basic and acidic residues" evidence="1">
    <location>
        <begin position="476"/>
        <end position="485"/>
    </location>
</feature>
<dbReference type="OrthoDB" id="4161727at2759"/>
<evidence type="ECO:0000313" key="3">
    <source>
        <dbReference type="Proteomes" id="UP000005206"/>
    </source>
</evidence>
<dbReference type="GeneID" id="9670378"/>
<dbReference type="AlphaFoldDB" id="C7ZCA9"/>
<reference evidence="2 3" key="1">
    <citation type="journal article" date="2009" name="PLoS Genet.">
        <title>The genome of Nectria haematococca: contribution of supernumerary chromosomes to gene expansion.</title>
        <authorList>
            <person name="Coleman J.J."/>
            <person name="Rounsley S.D."/>
            <person name="Rodriguez-Carres M."/>
            <person name="Kuo A."/>
            <person name="Wasmann C.C."/>
            <person name="Grimwood J."/>
            <person name="Schmutz J."/>
            <person name="Taga M."/>
            <person name="White G.J."/>
            <person name="Zhou S."/>
            <person name="Schwartz D.C."/>
            <person name="Freitag M."/>
            <person name="Ma L.J."/>
            <person name="Danchin E.G."/>
            <person name="Henrissat B."/>
            <person name="Coutinho P.M."/>
            <person name="Nelson D.R."/>
            <person name="Straney D."/>
            <person name="Napoli C.A."/>
            <person name="Barker B.M."/>
            <person name="Gribskov M."/>
            <person name="Rep M."/>
            <person name="Kroken S."/>
            <person name="Molnar I."/>
            <person name="Rensing C."/>
            <person name="Kennell J.C."/>
            <person name="Zamora J."/>
            <person name="Farman M.L."/>
            <person name="Selker E.U."/>
            <person name="Salamov A."/>
            <person name="Shapiro H."/>
            <person name="Pangilinan J."/>
            <person name="Lindquist E."/>
            <person name="Lamers C."/>
            <person name="Grigoriev I.V."/>
            <person name="Geiser D.M."/>
            <person name="Covert S.F."/>
            <person name="Temporini E."/>
            <person name="Vanetten H.D."/>
        </authorList>
    </citation>
    <scope>NUCLEOTIDE SEQUENCE [LARGE SCALE GENOMIC DNA]</scope>
    <source>
        <strain evidence="3">ATCC MYA-4622 / CBS 123669 / FGSC 9596 / NRRL 45880 / 77-13-4</strain>
    </source>
</reference>
<dbReference type="PANTHER" id="PTHR38166">
    <property type="entry name" value="C2H2-TYPE DOMAIN-CONTAINING PROTEIN-RELATED"/>
    <property type="match status" value="1"/>
</dbReference>
<feature type="region of interest" description="Disordered" evidence="1">
    <location>
        <begin position="432"/>
        <end position="530"/>
    </location>
</feature>
<organism evidence="2 3">
    <name type="scientific">Fusarium vanettenii (strain ATCC MYA-4622 / CBS 123669 / FGSC 9596 / NRRL 45880 / 77-13-4)</name>
    <name type="common">Fusarium solani subsp. pisi</name>
    <dbReference type="NCBI Taxonomy" id="660122"/>
    <lineage>
        <taxon>Eukaryota</taxon>
        <taxon>Fungi</taxon>
        <taxon>Dikarya</taxon>
        <taxon>Ascomycota</taxon>
        <taxon>Pezizomycotina</taxon>
        <taxon>Sordariomycetes</taxon>
        <taxon>Hypocreomycetidae</taxon>
        <taxon>Hypocreales</taxon>
        <taxon>Nectriaceae</taxon>
        <taxon>Fusarium</taxon>
        <taxon>Fusarium solani species complex</taxon>
        <taxon>Fusarium vanettenii</taxon>
    </lineage>
</organism>
<dbReference type="InParanoid" id="C7ZCA9"/>
<evidence type="ECO:0000256" key="1">
    <source>
        <dbReference type="SAM" id="MobiDB-lite"/>
    </source>
</evidence>
<dbReference type="VEuPathDB" id="FungiDB:NECHADRAFT_76988"/>
<sequence>MSSRASAQTIPNGSEDDRLKRSVQNFNKRNIHNCSHGFSSRFHMQAQPAFVILGPRVSAMGVILRILKGAGEAYLRGRRIVHDKSNVLRDGVYYSPIACVMGLDMRPSGTKEAWTPPAIQLQLCIITSTHNPIITPCARQPVEAPSSMISRTLSVQPSRESPHWDDLRHDLRQCLRSVIRVFKIFEHAFDSPSNSWPCKGRGKLVATPSADPFLVEKSLTIAMRATHYCLDDFCIDQDSLRPLQSIQRQTNPWLPLTPIWASGSLQCLFPKNPLLRTIRSFFNPLPSSSSSSSWFDSFSQRASRWFYGLQVAESKYSTDALVRARSDKYPKTSSHRGVTSDDSMCIEVFAPYFQQEKTRNVVLTLDSSSQTLKTSGQPGPSCSQCSSFVRQNRKDTCINGPSPILEDANYILQVVGLNGHEKTIRNYLHKFKGKLGSSNSDPEDNAGFIKRTEDSSSRAPADGEASQKPPKRQRHHDQQSSHYDEGTNGPVKGYKKRKQESGEKEEGDSDELGEANGKTKNGKKRKDEEEEKRKFACPFYKYDRQAFMSSRTCVGPGWDSVHRVKEHIFRRHMLTSTQCEKCFEQFETGPAFDEHIRNSCRKKPPSGSYGINKEQEKQLRSRKMYQKSLDEEEKWRAIYRIIFPDEKNIPSPYYEPEVPEIPDIYQQMLMQDLPKIVTRRLTAPQSGLAEHISPNVMASRQSSISQAGKNLNGGLALMGSTRTSGETQLEQHIQDAVKAAVKEMLSQVPGSKDSNLKPQINVKGPEEELDGWMKEEQVLVAKPTRRESNLLQLPGVAGTELKFDPQTLYPTPRSRSSTFSRSPEVSLTAVAPQENGFYSHFPENNSGNILQEMTTEGRLFSEFGGHISTTSADLGNHSTALTVPEFTSAGSDFTQLATETSSLQNQPLSSSQKAELDSYTLGTWGGFSQAMGGSEYDSIFSFPDSNSLETFNFQEQALESLIQDEHWSNEPHL</sequence>
<evidence type="ECO:0008006" key="4">
    <source>
        <dbReference type="Google" id="ProtNLM"/>
    </source>
</evidence>
<dbReference type="Proteomes" id="UP000005206">
    <property type="component" value="Chromosome 2"/>
</dbReference>
<dbReference type="RefSeq" id="XP_003044053.1">
    <property type="nucleotide sequence ID" value="XM_003044007.1"/>
</dbReference>
<protein>
    <recommendedName>
        <fullName evidence="4">C2H2-type domain-containing protein</fullName>
    </recommendedName>
</protein>
<dbReference type="HOGENOM" id="CLU_305037_0_0_1"/>
<dbReference type="KEGG" id="nhe:NECHADRAFT_76988"/>
<keyword evidence="3" id="KW-1185">Reference proteome</keyword>
<gene>
    <name evidence="2" type="ORF">NECHADRAFT_76988</name>
</gene>
<evidence type="ECO:0000313" key="2">
    <source>
        <dbReference type="EMBL" id="EEU38340.1"/>
    </source>
</evidence>
<dbReference type="EMBL" id="GG698918">
    <property type="protein sequence ID" value="EEU38340.1"/>
    <property type="molecule type" value="Genomic_DNA"/>
</dbReference>
<dbReference type="PANTHER" id="PTHR38166:SF1">
    <property type="entry name" value="C2H2-TYPE DOMAIN-CONTAINING PROTEIN"/>
    <property type="match status" value="1"/>
</dbReference>
<dbReference type="eggNOG" id="ENOG502SAWK">
    <property type="taxonomic scope" value="Eukaryota"/>
</dbReference>
<accession>C7ZCA9</accession>